<feature type="transmembrane region" description="Helical" evidence="1">
    <location>
        <begin position="183"/>
        <end position="203"/>
    </location>
</feature>
<dbReference type="RefSeq" id="WP_205871472.1">
    <property type="nucleotide sequence ID" value="NZ_CP070872.1"/>
</dbReference>
<feature type="transmembrane region" description="Helical" evidence="1">
    <location>
        <begin position="76"/>
        <end position="97"/>
    </location>
</feature>
<reference evidence="2 3" key="1">
    <citation type="submission" date="2021-02" db="EMBL/GenBank/DDBJ databases">
        <title>Complete genome sequence of Lactococcus lactis strain K_LL004.</title>
        <authorList>
            <person name="Kim H.B."/>
        </authorList>
    </citation>
    <scope>NUCLEOTIDE SEQUENCE [LARGE SCALE GENOMIC DNA]</scope>
    <source>
        <strain evidence="2 3">K_LL004</strain>
    </source>
</reference>
<keyword evidence="3" id="KW-1185">Reference proteome</keyword>
<feature type="transmembrane region" description="Helical" evidence="1">
    <location>
        <begin position="20"/>
        <end position="39"/>
    </location>
</feature>
<name>A0AA45KF89_9LACT</name>
<sequence>MKNVKTKDELLDVSFNTMLIFKSLFALGETLAGLVLIFIPLDLIKAAIHHVAAVLPLTSLSVLVTEAGQRLTSDATLFAIVYLLLHGVLKLGTLALLWKKILWSYPLSVALLVGFIIYQLFEFSQRGALSMLVLCGVDVLMIALTLLEYRKLKKRLAKPKHTLLASIDRKKILSELHSQTRPAGMLVLNFALLLSIFFSLQYFL</sequence>
<organism evidence="2 3">
    <name type="scientific">Lactococcus taiwanensis</name>
    <dbReference type="NCBI Taxonomy" id="1151742"/>
    <lineage>
        <taxon>Bacteria</taxon>
        <taxon>Bacillati</taxon>
        <taxon>Bacillota</taxon>
        <taxon>Bacilli</taxon>
        <taxon>Lactobacillales</taxon>
        <taxon>Streptococcaceae</taxon>
        <taxon>Lactococcus</taxon>
    </lineage>
</organism>
<evidence type="ECO:0000313" key="3">
    <source>
        <dbReference type="Proteomes" id="UP000663608"/>
    </source>
</evidence>
<gene>
    <name evidence="2" type="ORF">JW886_05225</name>
</gene>
<evidence type="ECO:0000313" key="2">
    <source>
        <dbReference type="EMBL" id="QSE75886.1"/>
    </source>
</evidence>
<protein>
    <submittedName>
        <fullName evidence="2">DUF2127 domain-containing protein</fullName>
    </submittedName>
</protein>
<evidence type="ECO:0000256" key="1">
    <source>
        <dbReference type="SAM" id="Phobius"/>
    </source>
</evidence>
<dbReference type="InterPro" id="IPR021125">
    <property type="entry name" value="DUF2127"/>
</dbReference>
<feature type="transmembrane region" description="Helical" evidence="1">
    <location>
        <begin position="127"/>
        <end position="147"/>
    </location>
</feature>
<dbReference type="AlphaFoldDB" id="A0AA45KF89"/>
<keyword evidence="1" id="KW-0812">Transmembrane</keyword>
<proteinExistence type="predicted"/>
<accession>A0AA45KF89</accession>
<dbReference type="EMBL" id="CP070872">
    <property type="protein sequence ID" value="QSE75886.1"/>
    <property type="molecule type" value="Genomic_DNA"/>
</dbReference>
<dbReference type="Pfam" id="PF09900">
    <property type="entry name" value="DUF2127"/>
    <property type="match status" value="1"/>
</dbReference>
<keyword evidence="1" id="KW-1133">Transmembrane helix</keyword>
<dbReference type="Proteomes" id="UP000663608">
    <property type="component" value="Chromosome"/>
</dbReference>
<dbReference type="KEGG" id="lti:JW886_05225"/>
<keyword evidence="1" id="KW-0472">Membrane</keyword>
<feature type="transmembrane region" description="Helical" evidence="1">
    <location>
        <begin position="102"/>
        <end position="121"/>
    </location>
</feature>